<keyword evidence="2" id="KW-1185">Reference proteome</keyword>
<organism evidence="1 2">
    <name type="scientific">Paraburkholderia unamae</name>
    <dbReference type="NCBI Taxonomy" id="219649"/>
    <lineage>
        <taxon>Bacteria</taxon>
        <taxon>Pseudomonadati</taxon>
        <taxon>Pseudomonadota</taxon>
        <taxon>Betaproteobacteria</taxon>
        <taxon>Burkholderiales</taxon>
        <taxon>Burkholderiaceae</taxon>
        <taxon>Paraburkholderia</taxon>
    </lineage>
</organism>
<protein>
    <submittedName>
        <fullName evidence="1">Uncharacterized protein</fullName>
    </submittedName>
</protein>
<dbReference type="Proteomes" id="UP001392318">
    <property type="component" value="Unassembled WGS sequence"/>
</dbReference>
<comment type="caution">
    <text evidence="1">The sequence shown here is derived from an EMBL/GenBank/DDBJ whole genome shotgun (WGS) entry which is preliminary data.</text>
</comment>
<gene>
    <name evidence="1" type="ORF">VSR83_18155</name>
</gene>
<accession>A0ACC6RJX3</accession>
<evidence type="ECO:0000313" key="1">
    <source>
        <dbReference type="EMBL" id="MEM5401995.1"/>
    </source>
</evidence>
<sequence length="286" mass="29937">MPAVAKVAFAGAAASSRPTVQADYLHHYQLEQHRPFWHTGKGRFAKGVLLAWLIVAIAYAVFLLYGERPGQQREVRASRASLAENSSPNANAALARDANNQEAREVPRNSAPAEQRRENALQSADRCATQRAWDCVREQASEALAIDPGSLHARSLMERAILATGWSPLRAPKGAAQVDAAVPLPRDARTVPLPSSQDWGAATPSASQDPPASAPPPPLPGATNTPANANPTDLGDANANAAATAADESASTGAPGPASNDKGADAQERAILELGWKHAAPSEATH</sequence>
<reference evidence="1" key="1">
    <citation type="submission" date="2024-01" db="EMBL/GenBank/DDBJ databases">
        <title>The diversity of rhizobia nodulating Mimosa spp. in eleven states of Brazil covering several biomes is determined by host plant, location, and edaphic factors.</title>
        <authorList>
            <person name="Rouws L."/>
            <person name="Barauna A."/>
            <person name="Beukes C."/>
            <person name="De Faria S.M."/>
            <person name="Gross E."/>
            <person name="Dos Reis Junior F.B."/>
            <person name="Simon M."/>
            <person name="Maluk M."/>
            <person name="Odee D.W."/>
            <person name="Kenicer G."/>
            <person name="Young J.P.W."/>
            <person name="Reis V.M."/>
            <person name="Zilli J."/>
            <person name="James E.K."/>
        </authorList>
    </citation>
    <scope>NUCLEOTIDE SEQUENCE</scope>
    <source>
        <strain evidence="1">JPY452</strain>
    </source>
</reference>
<dbReference type="EMBL" id="JAYMRU010000012">
    <property type="protein sequence ID" value="MEM5401995.1"/>
    <property type="molecule type" value="Genomic_DNA"/>
</dbReference>
<evidence type="ECO:0000313" key="2">
    <source>
        <dbReference type="Proteomes" id="UP001392318"/>
    </source>
</evidence>
<name>A0ACC6RJX3_9BURK</name>
<proteinExistence type="predicted"/>